<sequence>MRSLPLEEYQHPGMALVDSMDIYMPPCSSSESGYPLDVTSLENSGDSLLVLLISITNEISS</sequence>
<evidence type="ECO:0000313" key="1">
    <source>
        <dbReference type="EMBL" id="CCD53477.1"/>
    </source>
</evidence>
<dbReference type="HOGENOM" id="CLU_2922387_0_0_1"/>
<organism evidence="1 2">
    <name type="scientific">Botryotinia fuckeliana (strain T4)</name>
    <name type="common">Noble rot fungus</name>
    <name type="synonym">Botrytis cinerea</name>
    <dbReference type="NCBI Taxonomy" id="999810"/>
    <lineage>
        <taxon>Eukaryota</taxon>
        <taxon>Fungi</taxon>
        <taxon>Dikarya</taxon>
        <taxon>Ascomycota</taxon>
        <taxon>Pezizomycotina</taxon>
        <taxon>Leotiomycetes</taxon>
        <taxon>Helotiales</taxon>
        <taxon>Sclerotiniaceae</taxon>
        <taxon>Botrytis</taxon>
    </lineage>
</organism>
<protein>
    <submittedName>
        <fullName evidence="1">Uncharacterized protein</fullName>
    </submittedName>
</protein>
<dbReference type="InParanoid" id="G2YPC9"/>
<evidence type="ECO:0000313" key="2">
    <source>
        <dbReference type="Proteomes" id="UP000008177"/>
    </source>
</evidence>
<dbReference type="Proteomes" id="UP000008177">
    <property type="component" value="Unplaced contigs"/>
</dbReference>
<gene>
    <name evidence="1" type="ORF">BofuT4_uP135220.1</name>
</gene>
<dbReference type="EMBL" id="FQ790347">
    <property type="protein sequence ID" value="CCD53477.1"/>
    <property type="molecule type" value="Genomic_DNA"/>
</dbReference>
<reference evidence="2" key="1">
    <citation type="journal article" date="2011" name="PLoS Genet.">
        <title>Genomic analysis of the necrotrophic fungal pathogens Sclerotinia sclerotiorum and Botrytis cinerea.</title>
        <authorList>
            <person name="Amselem J."/>
            <person name="Cuomo C.A."/>
            <person name="van Kan J.A."/>
            <person name="Viaud M."/>
            <person name="Benito E.P."/>
            <person name="Couloux A."/>
            <person name="Coutinho P.M."/>
            <person name="de Vries R.P."/>
            <person name="Dyer P.S."/>
            <person name="Fillinger S."/>
            <person name="Fournier E."/>
            <person name="Gout L."/>
            <person name="Hahn M."/>
            <person name="Kohn L."/>
            <person name="Lapalu N."/>
            <person name="Plummer K.M."/>
            <person name="Pradier J.M."/>
            <person name="Quevillon E."/>
            <person name="Sharon A."/>
            <person name="Simon A."/>
            <person name="ten Have A."/>
            <person name="Tudzynski B."/>
            <person name="Tudzynski P."/>
            <person name="Wincker P."/>
            <person name="Andrew M."/>
            <person name="Anthouard V."/>
            <person name="Beever R.E."/>
            <person name="Beffa R."/>
            <person name="Benoit I."/>
            <person name="Bouzid O."/>
            <person name="Brault B."/>
            <person name="Chen Z."/>
            <person name="Choquer M."/>
            <person name="Collemare J."/>
            <person name="Cotton P."/>
            <person name="Danchin E.G."/>
            <person name="Da Silva C."/>
            <person name="Gautier A."/>
            <person name="Giraud C."/>
            <person name="Giraud T."/>
            <person name="Gonzalez C."/>
            <person name="Grossetete S."/>
            <person name="Guldener U."/>
            <person name="Henrissat B."/>
            <person name="Howlett B.J."/>
            <person name="Kodira C."/>
            <person name="Kretschmer M."/>
            <person name="Lappartient A."/>
            <person name="Leroch M."/>
            <person name="Levis C."/>
            <person name="Mauceli E."/>
            <person name="Neuveglise C."/>
            <person name="Oeser B."/>
            <person name="Pearson M."/>
            <person name="Poulain J."/>
            <person name="Poussereau N."/>
            <person name="Quesneville H."/>
            <person name="Rascle C."/>
            <person name="Schumacher J."/>
            <person name="Segurens B."/>
            <person name="Sexton A."/>
            <person name="Silva E."/>
            <person name="Sirven C."/>
            <person name="Soanes D.M."/>
            <person name="Talbot N.J."/>
            <person name="Templeton M."/>
            <person name="Yandava C."/>
            <person name="Yarden O."/>
            <person name="Zeng Q."/>
            <person name="Rollins J.A."/>
            <person name="Lebrun M.H."/>
            <person name="Dickman M."/>
        </authorList>
    </citation>
    <scope>NUCLEOTIDE SEQUENCE [LARGE SCALE GENOMIC DNA]</scope>
    <source>
        <strain evidence="2">T4</strain>
    </source>
</reference>
<proteinExistence type="predicted"/>
<name>G2YPC9_BOTF4</name>
<accession>G2YPC9</accession>
<dbReference type="AlphaFoldDB" id="G2YPC9"/>